<keyword evidence="3" id="KW-1185">Reference proteome</keyword>
<dbReference type="Proteomes" id="UP000288178">
    <property type="component" value="Unassembled WGS sequence"/>
</dbReference>
<evidence type="ECO:0000313" key="3">
    <source>
        <dbReference type="Proteomes" id="UP000288178"/>
    </source>
</evidence>
<dbReference type="Pfam" id="PF11749">
    <property type="entry name" value="DUF3305"/>
    <property type="match status" value="1"/>
</dbReference>
<name>A0A3S2USI0_9BURK</name>
<evidence type="ECO:0000256" key="1">
    <source>
        <dbReference type="SAM" id="MobiDB-lite"/>
    </source>
</evidence>
<dbReference type="InterPro" id="IPR021736">
    <property type="entry name" value="DUF3305"/>
</dbReference>
<dbReference type="RefSeq" id="WP_128195902.1">
    <property type="nucleotide sequence ID" value="NZ_SACT01000001.1"/>
</dbReference>
<sequence>MRERPALTVAVTIDRHRAPTRWEDWRFSIVDVTIDEGQFGDQPLQLHDDGTVARFLHPGLRVELHTDEGEGYYLNLTSGQPSWFVWWRIDDDDPSMARPQMVTLSYHEAGRQLDAEERVDTVVLPPDVREELQAFTDAHYRPEPKRRVRPASFKAPDQR</sequence>
<feature type="region of interest" description="Disordered" evidence="1">
    <location>
        <begin position="134"/>
        <end position="159"/>
    </location>
</feature>
<feature type="compositionally biased region" description="Basic and acidic residues" evidence="1">
    <location>
        <begin position="134"/>
        <end position="145"/>
    </location>
</feature>
<comment type="caution">
    <text evidence="2">The sequence shown here is derived from an EMBL/GenBank/DDBJ whole genome shotgun (WGS) entry which is preliminary data.</text>
</comment>
<protein>
    <submittedName>
        <fullName evidence="2">DUF3305 domain-containing protein</fullName>
    </submittedName>
</protein>
<dbReference type="EMBL" id="SACT01000001">
    <property type="protein sequence ID" value="RVT54078.1"/>
    <property type="molecule type" value="Genomic_DNA"/>
</dbReference>
<organism evidence="2 3">
    <name type="scientific">Rubrivivax albus</name>
    <dbReference type="NCBI Taxonomy" id="2499835"/>
    <lineage>
        <taxon>Bacteria</taxon>
        <taxon>Pseudomonadati</taxon>
        <taxon>Pseudomonadota</taxon>
        <taxon>Betaproteobacteria</taxon>
        <taxon>Burkholderiales</taxon>
        <taxon>Sphaerotilaceae</taxon>
        <taxon>Rubrivivax</taxon>
    </lineage>
</organism>
<gene>
    <name evidence="2" type="ORF">ENE75_04215</name>
</gene>
<reference evidence="2 3" key="1">
    <citation type="submission" date="2019-01" db="EMBL/GenBank/DDBJ databases">
        <authorList>
            <person name="Chen W.-M."/>
        </authorList>
    </citation>
    <scope>NUCLEOTIDE SEQUENCE [LARGE SCALE GENOMIC DNA]</scope>
    <source>
        <strain evidence="2 3">ICH-3</strain>
    </source>
</reference>
<dbReference type="OrthoDB" id="8526034at2"/>
<proteinExistence type="predicted"/>
<dbReference type="AlphaFoldDB" id="A0A3S2USI0"/>
<evidence type="ECO:0000313" key="2">
    <source>
        <dbReference type="EMBL" id="RVT54078.1"/>
    </source>
</evidence>
<accession>A0A3S2USI0</accession>